<evidence type="ECO:0000313" key="4">
    <source>
        <dbReference type="Proteomes" id="UP000215335"/>
    </source>
</evidence>
<evidence type="ECO:0000256" key="2">
    <source>
        <dbReference type="SAM" id="SignalP"/>
    </source>
</evidence>
<dbReference type="Proteomes" id="UP000215335">
    <property type="component" value="Unassembled WGS sequence"/>
</dbReference>
<keyword evidence="1" id="KW-0812">Transmembrane</keyword>
<feature type="chain" id="PRO_5013348286" evidence="2">
    <location>
        <begin position="22"/>
        <end position="66"/>
    </location>
</feature>
<accession>A0A232FHU7</accession>
<gene>
    <name evidence="3" type="ORF">TSAR_012975</name>
</gene>
<evidence type="ECO:0000256" key="1">
    <source>
        <dbReference type="SAM" id="Phobius"/>
    </source>
</evidence>
<sequence>MKLYLCLLLIAAVFAVQTVSGSGEVVSDSPPTITTAAPENSAGLPSVSLPLKLTFLAVGAFYLCKN</sequence>
<protein>
    <submittedName>
        <fullName evidence="3">Uncharacterized protein</fullName>
    </submittedName>
</protein>
<keyword evidence="4" id="KW-1185">Reference proteome</keyword>
<name>A0A232FHU7_9HYME</name>
<reference evidence="3 4" key="1">
    <citation type="journal article" date="2017" name="Curr. Biol.">
        <title>The Evolution of Venom by Co-option of Single-Copy Genes.</title>
        <authorList>
            <person name="Martinson E.O."/>
            <person name="Mrinalini"/>
            <person name="Kelkar Y.D."/>
            <person name="Chang C.H."/>
            <person name="Werren J.H."/>
        </authorList>
    </citation>
    <scope>NUCLEOTIDE SEQUENCE [LARGE SCALE GENOMIC DNA]</scope>
    <source>
        <strain evidence="3 4">Alberta</strain>
        <tissue evidence="3">Whole body</tissue>
    </source>
</reference>
<dbReference type="EMBL" id="NNAY01000171">
    <property type="protein sequence ID" value="OXU30336.1"/>
    <property type="molecule type" value="Genomic_DNA"/>
</dbReference>
<keyword evidence="1" id="KW-1133">Transmembrane helix</keyword>
<dbReference type="AlphaFoldDB" id="A0A232FHU7"/>
<proteinExistence type="predicted"/>
<keyword evidence="1" id="KW-0472">Membrane</keyword>
<feature type="transmembrane region" description="Helical" evidence="1">
    <location>
        <begin position="45"/>
        <end position="64"/>
    </location>
</feature>
<keyword evidence="2" id="KW-0732">Signal</keyword>
<feature type="signal peptide" evidence="2">
    <location>
        <begin position="1"/>
        <end position="21"/>
    </location>
</feature>
<evidence type="ECO:0000313" key="3">
    <source>
        <dbReference type="EMBL" id="OXU30336.1"/>
    </source>
</evidence>
<organism evidence="3 4">
    <name type="scientific">Trichomalopsis sarcophagae</name>
    <dbReference type="NCBI Taxonomy" id="543379"/>
    <lineage>
        <taxon>Eukaryota</taxon>
        <taxon>Metazoa</taxon>
        <taxon>Ecdysozoa</taxon>
        <taxon>Arthropoda</taxon>
        <taxon>Hexapoda</taxon>
        <taxon>Insecta</taxon>
        <taxon>Pterygota</taxon>
        <taxon>Neoptera</taxon>
        <taxon>Endopterygota</taxon>
        <taxon>Hymenoptera</taxon>
        <taxon>Apocrita</taxon>
        <taxon>Proctotrupomorpha</taxon>
        <taxon>Chalcidoidea</taxon>
        <taxon>Pteromalidae</taxon>
        <taxon>Pteromalinae</taxon>
        <taxon>Trichomalopsis</taxon>
    </lineage>
</organism>
<comment type="caution">
    <text evidence="3">The sequence shown here is derived from an EMBL/GenBank/DDBJ whole genome shotgun (WGS) entry which is preliminary data.</text>
</comment>